<dbReference type="RefSeq" id="WP_085487304.1">
    <property type="nucleotide sequence ID" value="NZ_FXAY01000005.1"/>
</dbReference>
<feature type="chain" id="PRO_5013208326" evidence="2">
    <location>
        <begin position="32"/>
        <end position="110"/>
    </location>
</feature>
<keyword evidence="4" id="KW-1185">Reference proteome</keyword>
<evidence type="ECO:0000256" key="2">
    <source>
        <dbReference type="SAM" id="SignalP"/>
    </source>
</evidence>
<evidence type="ECO:0000313" key="3">
    <source>
        <dbReference type="EMBL" id="SMG44689.1"/>
    </source>
</evidence>
<gene>
    <name evidence="3" type="ORF">SAMN06296010_2908</name>
</gene>
<dbReference type="STRING" id="150121.SAMN06296010_2908"/>
<dbReference type="AlphaFoldDB" id="A0A1X7KUR9"/>
<name>A0A1X7KUR9_9MICO</name>
<protein>
    <submittedName>
        <fullName evidence="3">Uncharacterized protein</fullName>
    </submittedName>
</protein>
<dbReference type="EMBL" id="FXAY01000005">
    <property type="protein sequence ID" value="SMG44689.1"/>
    <property type="molecule type" value="Genomic_DNA"/>
</dbReference>
<dbReference type="Proteomes" id="UP000193244">
    <property type="component" value="Unassembled WGS sequence"/>
</dbReference>
<feature type="signal peptide" evidence="2">
    <location>
        <begin position="1"/>
        <end position="31"/>
    </location>
</feature>
<accession>A0A1X7KUR9</accession>
<reference evidence="4" key="1">
    <citation type="submission" date="2017-04" db="EMBL/GenBank/DDBJ databases">
        <authorList>
            <person name="Varghese N."/>
            <person name="Submissions S."/>
        </authorList>
    </citation>
    <scope>NUCLEOTIDE SEQUENCE [LARGE SCALE GENOMIC DNA]</scope>
    <source>
        <strain evidence="4">VKM Ac-2510</strain>
    </source>
</reference>
<proteinExistence type="predicted"/>
<evidence type="ECO:0000313" key="4">
    <source>
        <dbReference type="Proteomes" id="UP000193244"/>
    </source>
</evidence>
<organism evidence="3 4">
    <name type="scientific">Agreia pratensis</name>
    <dbReference type="NCBI Taxonomy" id="150121"/>
    <lineage>
        <taxon>Bacteria</taxon>
        <taxon>Bacillati</taxon>
        <taxon>Actinomycetota</taxon>
        <taxon>Actinomycetes</taxon>
        <taxon>Micrococcales</taxon>
        <taxon>Microbacteriaceae</taxon>
        <taxon>Agreia</taxon>
    </lineage>
</organism>
<feature type="region of interest" description="Disordered" evidence="1">
    <location>
        <begin position="82"/>
        <end position="110"/>
    </location>
</feature>
<evidence type="ECO:0000256" key="1">
    <source>
        <dbReference type="SAM" id="MobiDB-lite"/>
    </source>
</evidence>
<dbReference type="OrthoDB" id="9945533at2"/>
<sequence length="110" mass="11013">MKIANARPRAIITIASGVVAASALLSGGVLAGTGWLGAQVQAVERTLTANGSTGPVTISNDTSTPEWVDVSTLTVVGKIDPATGETVPVTPYHPATIPRPAQPSQSTPAG</sequence>
<keyword evidence="2" id="KW-0732">Signal</keyword>